<protein>
    <submittedName>
        <fullName evidence="1">Uncharacterized protein</fullName>
    </submittedName>
</protein>
<reference evidence="1 2" key="1">
    <citation type="journal article" date="2013" name="BMC Genomics">
        <title>Genomics-driven discovery of the pneumocandin biosynthetic gene cluster in the fungus Glarea lozoyensis.</title>
        <authorList>
            <person name="Chen L."/>
            <person name="Yue Q."/>
            <person name="Zhang X."/>
            <person name="Xiang M."/>
            <person name="Wang C."/>
            <person name="Li S."/>
            <person name="Che Y."/>
            <person name="Ortiz-Lopez F.J."/>
            <person name="Bills G.F."/>
            <person name="Liu X."/>
            <person name="An Z."/>
        </authorList>
    </citation>
    <scope>NUCLEOTIDE SEQUENCE [LARGE SCALE GENOMIC DNA]</scope>
    <source>
        <strain evidence="2">ATCC 20868 / MF5171</strain>
    </source>
</reference>
<evidence type="ECO:0000313" key="2">
    <source>
        <dbReference type="Proteomes" id="UP000016922"/>
    </source>
</evidence>
<gene>
    <name evidence="1" type="ORF">GLAREA_12170</name>
</gene>
<dbReference type="EMBL" id="KE145360">
    <property type="protein sequence ID" value="EPE32088.1"/>
    <property type="molecule type" value="Genomic_DNA"/>
</dbReference>
<sequence length="256" mass="29617">MRDPYFLSDFEKLYKKSRSSDYFTTQCWPPLGWDHVIKAKRTFLEPLFRLIAFGIVYQYFELDKTTKEASNVGRVTMGVDPSVYWREVYWALKVESGILNRTPSSDDPVYEETSMSLWLKVLMKTHTSILPKDYTSWTVPDSSFPESYPVQKIEYYHVSAAISFGETRDGDLIAGHSIVRLEKLGWTPDMAELDHRLWSGVDETFYFGLIVREVDSTKSGNYPSIFKTEQSEAQSSRRQDENGWIIVCPCILTASF</sequence>
<dbReference type="KEGG" id="glz:GLAREA_12170"/>
<evidence type="ECO:0000313" key="1">
    <source>
        <dbReference type="EMBL" id="EPE32088.1"/>
    </source>
</evidence>
<name>S3E0M8_GLAL2</name>
<dbReference type="AlphaFoldDB" id="S3E0M8"/>
<dbReference type="HOGENOM" id="CLU_1086058_0_0_1"/>
<dbReference type="Proteomes" id="UP000016922">
    <property type="component" value="Unassembled WGS sequence"/>
</dbReference>
<proteinExistence type="predicted"/>
<dbReference type="RefSeq" id="XP_008081143.1">
    <property type="nucleotide sequence ID" value="XM_008082952.1"/>
</dbReference>
<organism evidence="1 2">
    <name type="scientific">Glarea lozoyensis (strain ATCC 20868 / MF5171)</name>
    <dbReference type="NCBI Taxonomy" id="1116229"/>
    <lineage>
        <taxon>Eukaryota</taxon>
        <taxon>Fungi</taxon>
        <taxon>Dikarya</taxon>
        <taxon>Ascomycota</taxon>
        <taxon>Pezizomycotina</taxon>
        <taxon>Leotiomycetes</taxon>
        <taxon>Helotiales</taxon>
        <taxon>Helotiaceae</taxon>
        <taxon>Glarea</taxon>
    </lineage>
</organism>
<keyword evidence="2" id="KW-1185">Reference proteome</keyword>
<dbReference type="GeneID" id="19471211"/>
<accession>S3E0M8</accession>